<comment type="similarity">
    <text evidence="2">Belongs to the fasciclin-like AGP family.</text>
</comment>
<comment type="subcellular location">
    <subcellularLocation>
        <location evidence="1">Cell membrane</location>
    </subcellularLocation>
    <subcellularLocation>
        <location evidence="10">Endomembrane system</location>
        <topology evidence="10">Lipid-anchor</topology>
    </subcellularLocation>
</comment>
<evidence type="ECO:0000256" key="4">
    <source>
        <dbReference type="ARBA" id="ARBA00022729"/>
    </source>
</evidence>
<evidence type="ECO:0000313" key="14">
    <source>
        <dbReference type="EMBL" id="KAG6529118.1"/>
    </source>
</evidence>
<dbReference type="PANTHER" id="PTHR32382">
    <property type="entry name" value="FASCICLIN-LIKE ARABINOGALACTAN PROTEIN"/>
    <property type="match status" value="1"/>
</dbReference>
<feature type="compositionally biased region" description="Low complexity" evidence="11">
    <location>
        <begin position="179"/>
        <end position="192"/>
    </location>
</feature>
<dbReference type="InterPro" id="IPR000782">
    <property type="entry name" value="FAS1_domain"/>
</dbReference>
<dbReference type="Proteomes" id="UP000734854">
    <property type="component" value="Unassembled WGS sequence"/>
</dbReference>
<dbReference type="OrthoDB" id="694090at2759"/>
<dbReference type="GO" id="GO:0005886">
    <property type="term" value="C:plasma membrane"/>
    <property type="evidence" value="ECO:0007669"/>
    <property type="project" value="UniProtKB-SubCell"/>
</dbReference>
<evidence type="ECO:0000256" key="5">
    <source>
        <dbReference type="ARBA" id="ARBA00022974"/>
    </source>
</evidence>
<evidence type="ECO:0000256" key="8">
    <source>
        <dbReference type="ARBA" id="ARBA00023288"/>
    </source>
</evidence>
<evidence type="ECO:0000256" key="11">
    <source>
        <dbReference type="SAM" id="MobiDB-lite"/>
    </source>
</evidence>
<name>A0A8J5HQW7_ZINOF</name>
<proteinExistence type="inferred from homology"/>
<keyword evidence="5" id="KW-0654">Proteoglycan</keyword>
<comment type="function">
    <text evidence="9">May be a cell surface adhesion protein.</text>
</comment>
<gene>
    <name evidence="14" type="ORF">ZIOFF_011312</name>
</gene>
<dbReference type="InterPro" id="IPR033254">
    <property type="entry name" value="Plant_FLA"/>
</dbReference>
<evidence type="ECO:0000256" key="2">
    <source>
        <dbReference type="ARBA" id="ARBA00007843"/>
    </source>
</evidence>
<keyword evidence="6" id="KW-0472">Membrane</keyword>
<evidence type="ECO:0000256" key="1">
    <source>
        <dbReference type="ARBA" id="ARBA00004236"/>
    </source>
</evidence>
<comment type="caution">
    <text evidence="14">The sequence shown here is derived from an EMBL/GenBank/DDBJ whole genome shotgun (WGS) entry which is preliminary data.</text>
</comment>
<keyword evidence="4 12" id="KW-0732">Signal</keyword>
<evidence type="ECO:0000256" key="7">
    <source>
        <dbReference type="ARBA" id="ARBA00023180"/>
    </source>
</evidence>
<evidence type="ECO:0000256" key="10">
    <source>
        <dbReference type="ARBA" id="ARBA00037868"/>
    </source>
</evidence>
<keyword evidence="8" id="KW-0449">Lipoprotein</keyword>
<feature type="compositionally biased region" description="Pro residues" evidence="11">
    <location>
        <begin position="193"/>
        <end position="205"/>
    </location>
</feature>
<keyword evidence="3" id="KW-1003">Cell membrane</keyword>
<evidence type="ECO:0000256" key="3">
    <source>
        <dbReference type="ARBA" id="ARBA00022475"/>
    </source>
</evidence>
<dbReference type="GO" id="GO:0012505">
    <property type="term" value="C:endomembrane system"/>
    <property type="evidence" value="ECO:0007669"/>
    <property type="project" value="UniProtKB-SubCell"/>
</dbReference>
<keyword evidence="7" id="KW-0325">Glycoprotein</keyword>
<feature type="chain" id="PRO_5035190280" description="FAS1 domain-containing protein" evidence="12">
    <location>
        <begin position="24"/>
        <end position="356"/>
    </location>
</feature>
<sequence length="356" mass="34272">MAIKVNTLLAFPLLLILLPFASSHNITTILSNFPEFSSFNDLLSRTGVASQINSRATITVLAVDNGAASAISSRPPNELRNILAVHVVLDYYDADKLQKLANHTAILTTLFQTTGLAAGHNGFLNVTDTGNSQVAFGSAAPGSGLVSNLVKVVAEQPYNISVLQVSSVVVPPGIDGAANNGSGNSSAAGAPAHAPPSGDPAPEKAPSPAGDAPPAGSPASEKAPLPAGDAPPAGSPPSEKAPSPAGDAPPAGSPASEKAPSPAGDSPPAGSPASEKAPSPAGDAPSSEASAAPSSGSSDASPAPAADGPSDSPAEGPGGAGDEAADGAGNHSAAEKAVAGLAGVAAAISFAALGSL</sequence>
<evidence type="ECO:0000259" key="13">
    <source>
        <dbReference type="PROSITE" id="PS50213"/>
    </source>
</evidence>
<evidence type="ECO:0000256" key="6">
    <source>
        <dbReference type="ARBA" id="ARBA00023136"/>
    </source>
</evidence>
<dbReference type="Pfam" id="PF02469">
    <property type="entry name" value="Fasciclin"/>
    <property type="match status" value="1"/>
</dbReference>
<dbReference type="AlphaFoldDB" id="A0A8J5HQW7"/>
<evidence type="ECO:0000256" key="9">
    <source>
        <dbReference type="ARBA" id="ARBA00024686"/>
    </source>
</evidence>
<evidence type="ECO:0000256" key="12">
    <source>
        <dbReference type="SAM" id="SignalP"/>
    </source>
</evidence>
<accession>A0A8J5HQW7</accession>
<dbReference type="PROSITE" id="PS50213">
    <property type="entry name" value="FAS1"/>
    <property type="match status" value="1"/>
</dbReference>
<evidence type="ECO:0000313" key="15">
    <source>
        <dbReference type="Proteomes" id="UP000734854"/>
    </source>
</evidence>
<protein>
    <recommendedName>
        <fullName evidence="13">FAS1 domain-containing protein</fullName>
    </recommendedName>
</protein>
<keyword evidence="15" id="KW-1185">Reference proteome</keyword>
<reference evidence="14 15" key="1">
    <citation type="submission" date="2020-08" db="EMBL/GenBank/DDBJ databases">
        <title>Plant Genome Project.</title>
        <authorList>
            <person name="Zhang R.-G."/>
        </authorList>
    </citation>
    <scope>NUCLEOTIDE SEQUENCE [LARGE SCALE GENOMIC DNA]</scope>
    <source>
        <tissue evidence="14">Rhizome</tissue>
    </source>
</reference>
<feature type="compositionally biased region" description="Low complexity" evidence="11">
    <location>
        <begin position="206"/>
        <end position="315"/>
    </location>
</feature>
<dbReference type="EMBL" id="JACMSC010000003">
    <property type="protein sequence ID" value="KAG6529118.1"/>
    <property type="molecule type" value="Genomic_DNA"/>
</dbReference>
<dbReference type="FunFam" id="2.30.180.10:FF:000015">
    <property type="entry name" value="Fasciclin-like arabinogalactan protein 3"/>
    <property type="match status" value="1"/>
</dbReference>
<organism evidence="14 15">
    <name type="scientific">Zingiber officinale</name>
    <name type="common">Ginger</name>
    <name type="synonym">Amomum zingiber</name>
    <dbReference type="NCBI Taxonomy" id="94328"/>
    <lineage>
        <taxon>Eukaryota</taxon>
        <taxon>Viridiplantae</taxon>
        <taxon>Streptophyta</taxon>
        <taxon>Embryophyta</taxon>
        <taxon>Tracheophyta</taxon>
        <taxon>Spermatophyta</taxon>
        <taxon>Magnoliopsida</taxon>
        <taxon>Liliopsida</taxon>
        <taxon>Zingiberales</taxon>
        <taxon>Zingiberaceae</taxon>
        <taxon>Zingiber</taxon>
    </lineage>
</organism>
<feature type="domain" description="FAS1" evidence="13">
    <location>
        <begin position="23"/>
        <end position="153"/>
    </location>
</feature>
<dbReference type="PANTHER" id="PTHR32382:SF88">
    <property type="entry name" value="OS02G0461500 PROTEIN"/>
    <property type="match status" value="1"/>
</dbReference>
<feature type="region of interest" description="Disordered" evidence="11">
    <location>
        <begin position="179"/>
        <end position="332"/>
    </location>
</feature>
<feature type="signal peptide" evidence="12">
    <location>
        <begin position="1"/>
        <end position="23"/>
    </location>
</feature>